<dbReference type="Gene3D" id="6.10.250.3150">
    <property type="match status" value="1"/>
</dbReference>
<evidence type="ECO:0000313" key="4">
    <source>
        <dbReference type="EMBL" id="EKE81469.1"/>
    </source>
</evidence>
<evidence type="ECO:0000313" key="5">
    <source>
        <dbReference type="Proteomes" id="UP000014115"/>
    </source>
</evidence>
<dbReference type="InterPro" id="IPR050570">
    <property type="entry name" value="Cell_wall_metabolism_enzyme"/>
</dbReference>
<dbReference type="OrthoDB" id="9784703at2"/>
<comment type="caution">
    <text evidence="4">The sequence shown here is derived from an EMBL/GenBank/DDBJ whole genome shotgun (WGS) entry which is preliminary data.</text>
</comment>
<feature type="signal peptide" evidence="2">
    <location>
        <begin position="1"/>
        <end position="37"/>
    </location>
</feature>
<feature type="coiled-coil region" evidence="1">
    <location>
        <begin position="168"/>
        <end position="241"/>
    </location>
</feature>
<keyword evidence="5" id="KW-1185">Reference proteome</keyword>
<name>K2KFM7_9GAMM</name>
<keyword evidence="2" id="KW-0732">Signal</keyword>
<feature type="chain" id="PRO_5003859776" evidence="2">
    <location>
        <begin position="38"/>
        <end position="392"/>
    </location>
</feature>
<feature type="domain" description="M23ase beta-sheet core" evidence="3">
    <location>
        <begin position="294"/>
        <end position="387"/>
    </location>
</feature>
<dbReference type="PANTHER" id="PTHR21666:SF270">
    <property type="entry name" value="MUREIN HYDROLASE ACTIVATOR ENVC"/>
    <property type="match status" value="1"/>
</dbReference>
<reference evidence="4 5" key="1">
    <citation type="journal article" date="2012" name="J. Bacteriol.">
        <title>Genome Sequence of Idiomarina xiamenensis Type Strain 10-D-4.</title>
        <authorList>
            <person name="Lai Q."/>
            <person name="Wang L."/>
            <person name="Wang W."/>
            <person name="Shao Z."/>
        </authorList>
    </citation>
    <scope>NUCLEOTIDE SEQUENCE [LARGE SCALE GENOMIC DNA]</scope>
    <source>
        <strain evidence="4 5">10-D-4</strain>
    </source>
</reference>
<evidence type="ECO:0000256" key="2">
    <source>
        <dbReference type="SAM" id="SignalP"/>
    </source>
</evidence>
<dbReference type="SUPFAM" id="SSF51261">
    <property type="entry name" value="Duplicated hybrid motif"/>
    <property type="match status" value="1"/>
</dbReference>
<evidence type="ECO:0000259" key="3">
    <source>
        <dbReference type="Pfam" id="PF01551"/>
    </source>
</evidence>
<accession>K2KFM7</accession>
<dbReference type="AlphaFoldDB" id="K2KFM7"/>
<sequence>MSPRQRTTLSQHSRGLCLGLLLSCAVGALTSTLPAWAQTADRQQTEAQIATIQAEIKKRREQMASRREQMSAQQQQLRKLELETAQLAKQLAQTDQQLRENQQRIDELETRQATLQQRLQEQAKQLEAQLVSAYTAGQNDFLKMLLNQQNPAEFERMLSYYRYLNQARMAEIDALRATQQELDEVQQQLLQQRQLLAQIKVEQGQQRQALDRQQQQQQQQLAKLQQAQRNDEQSVTQLQQDQAELEAVLDAIIAAMRNDVSLDGLAALKGKLNWPTQGKLQRLFGRSRSGPIDWSGVLIEGQLGQSVNSVDDGRVLFADWLRGFGLLLVVDHGEGYMTLYGFNQALIKDVGDTVRRGEEIALMGQSGGRSEPALYFEVRYRGEPQNPTQWCR</sequence>
<dbReference type="GO" id="GO:0004222">
    <property type="term" value="F:metalloendopeptidase activity"/>
    <property type="evidence" value="ECO:0007669"/>
    <property type="project" value="TreeGrafter"/>
</dbReference>
<proteinExistence type="predicted"/>
<dbReference type="EMBL" id="AMRG01000013">
    <property type="protein sequence ID" value="EKE81469.1"/>
    <property type="molecule type" value="Genomic_DNA"/>
</dbReference>
<gene>
    <name evidence="4" type="ORF">A10D4_10341</name>
</gene>
<dbReference type="FunFam" id="2.70.70.10:FF:000003">
    <property type="entry name" value="Murein hydrolase activator EnvC"/>
    <property type="match status" value="1"/>
</dbReference>
<protein>
    <submittedName>
        <fullName evidence="4">NlpD family metallopeptidase</fullName>
    </submittedName>
</protein>
<dbReference type="Proteomes" id="UP000014115">
    <property type="component" value="Unassembled WGS sequence"/>
</dbReference>
<dbReference type="PATRIC" id="fig|740709.3.peg.2091"/>
<dbReference type="PANTHER" id="PTHR21666">
    <property type="entry name" value="PEPTIDASE-RELATED"/>
    <property type="match status" value="1"/>
</dbReference>
<dbReference type="InterPro" id="IPR011055">
    <property type="entry name" value="Dup_hybrid_motif"/>
</dbReference>
<feature type="coiled-coil region" evidence="1">
    <location>
        <begin position="42"/>
        <end position="136"/>
    </location>
</feature>
<evidence type="ECO:0000256" key="1">
    <source>
        <dbReference type="SAM" id="Coils"/>
    </source>
</evidence>
<organism evidence="4 5">
    <name type="scientific">Idiomarina xiamenensis 10-D-4</name>
    <dbReference type="NCBI Taxonomy" id="740709"/>
    <lineage>
        <taxon>Bacteria</taxon>
        <taxon>Pseudomonadati</taxon>
        <taxon>Pseudomonadota</taxon>
        <taxon>Gammaproteobacteria</taxon>
        <taxon>Alteromonadales</taxon>
        <taxon>Idiomarinaceae</taxon>
        <taxon>Idiomarina</taxon>
    </lineage>
</organism>
<dbReference type="Pfam" id="PF01551">
    <property type="entry name" value="Peptidase_M23"/>
    <property type="match status" value="1"/>
</dbReference>
<keyword evidence="1" id="KW-0175">Coiled coil</keyword>
<dbReference type="InterPro" id="IPR016047">
    <property type="entry name" value="M23ase_b-sheet_dom"/>
</dbReference>
<dbReference type="STRING" id="740709.A10D4_10341"/>
<dbReference type="Gene3D" id="2.70.70.10">
    <property type="entry name" value="Glucose Permease (Domain IIA)"/>
    <property type="match status" value="1"/>
</dbReference>
<dbReference type="eggNOG" id="COG4942">
    <property type="taxonomic scope" value="Bacteria"/>
</dbReference>
<dbReference type="CDD" id="cd12797">
    <property type="entry name" value="M23_peptidase"/>
    <property type="match status" value="1"/>
</dbReference>
<dbReference type="RefSeq" id="WP_008489387.1">
    <property type="nucleotide sequence ID" value="NZ_AMRG01000013.1"/>
</dbReference>